<evidence type="ECO:0000313" key="2">
    <source>
        <dbReference type="Proteomes" id="UP000789860"/>
    </source>
</evidence>
<dbReference type="EMBL" id="CAJVPM010007109">
    <property type="protein sequence ID" value="CAG8542061.1"/>
    <property type="molecule type" value="Genomic_DNA"/>
</dbReference>
<protein>
    <submittedName>
        <fullName evidence="1">6438_t:CDS:1</fullName>
    </submittedName>
</protein>
<evidence type="ECO:0000313" key="1">
    <source>
        <dbReference type="EMBL" id="CAG8542061.1"/>
    </source>
</evidence>
<reference evidence="1" key="1">
    <citation type="submission" date="2021-06" db="EMBL/GenBank/DDBJ databases">
        <authorList>
            <person name="Kallberg Y."/>
            <person name="Tangrot J."/>
            <person name="Rosling A."/>
        </authorList>
    </citation>
    <scope>NUCLEOTIDE SEQUENCE</scope>
    <source>
        <strain evidence="1">AU212A</strain>
    </source>
</reference>
<accession>A0ACA9LRN4</accession>
<organism evidence="1 2">
    <name type="scientific">Scutellospora calospora</name>
    <dbReference type="NCBI Taxonomy" id="85575"/>
    <lineage>
        <taxon>Eukaryota</taxon>
        <taxon>Fungi</taxon>
        <taxon>Fungi incertae sedis</taxon>
        <taxon>Mucoromycota</taxon>
        <taxon>Glomeromycotina</taxon>
        <taxon>Glomeromycetes</taxon>
        <taxon>Diversisporales</taxon>
        <taxon>Gigasporaceae</taxon>
        <taxon>Scutellospora</taxon>
    </lineage>
</organism>
<dbReference type="Proteomes" id="UP000789860">
    <property type="component" value="Unassembled WGS sequence"/>
</dbReference>
<keyword evidence="2" id="KW-1185">Reference proteome</keyword>
<feature type="non-terminal residue" evidence="1">
    <location>
        <position position="1"/>
    </location>
</feature>
<name>A0ACA9LRN4_9GLOM</name>
<proteinExistence type="predicted"/>
<sequence length="343" mass="39682">HNPHKWSVYFKILNELANKSNKVAICIVCQDTLDDEAKRLTNKANLCYNHLKSCPYFAIKYTKEELDEILGYSNKEQESNTSNSESEKESSSKKAKSVQVDKSSKRKKQTTVKVKDIIAAFKLANSAIQLPLHRKLSRSILKKKVNIAEEQFEIMAKDNTIGITLAFDRWKNILVQKEILITSLENSMNSNNKKIPEDIADIINDSIFWKNLKELDELLFSFCTALTNSKFEDFLANNSPFNTVPFGQFNSDIIKYWTFITHRTHKEIANFALSKYFPNSEELSQESDLEDKQVNADNNNIEWEEFITNWSSLLASEEFEDFEEDFIDIIYPATNLDAKWPLL</sequence>
<comment type="caution">
    <text evidence="1">The sequence shown here is derived from an EMBL/GenBank/DDBJ whole genome shotgun (WGS) entry which is preliminary data.</text>
</comment>
<gene>
    <name evidence="1" type="ORF">SCALOS_LOCUS4877</name>
</gene>